<protein>
    <submittedName>
        <fullName evidence="2">Unnamed product</fullName>
    </submittedName>
</protein>
<name>Q014J1_OSTTA</name>
<dbReference type="Proteomes" id="UP000009170">
    <property type="component" value="Unassembled WGS sequence"/>
</dbReference>
<evidence type="ECO:0000313" key="2">
    <source>
        <dbReference type="EMBL" id="CAL54688.1"/>
    </source>
</evidence>
<dbReference type="OMA" id="EECEWEY"/>
<proteinExistence type="predicted"/>
<dbReference type="Proteomes" id="UP000195557">
    <property type="component" value="Unassembled WGS sequence"/>
</dbReference>
<evidence type="ECO:0000313" key="3">
    <source>
        <dbReference type="EMBL" id="OUS47222.1"/>
    </source>
</evidence>
<feature type="coiled-coil region" evidence="1">
    <location>
        <begin position="49"/>
        <end position="104"/>
    </location>
</feature>
<accession>A0A1Y5IJF8</accession>
<evidence type="ECO:0000313" key="4">
    <source>
        <dbReference type="Proteomes" id="UP000009170"/>
    </source>
</evidence>
<reference evidence="2" key="2">
    <citation type="journal article" date="2014" name="BMC Genomics">
        <title>An improved genome of the model marine alga Ostreococcus tauri unfolds by assessing Illumina de novo assemblies.</title>
        <authorList>
            <person name="Blanc-Mathieu R."/>
            <person name="Verhelst B."/>
            <person name="Derelle E."/>
            <person name="Rombauts S."/>
            <person name="Bouget F.Y."/>
            <person name="Carre I."/>
            <person name="Chateau A."/>
            <person name="Eyre-Walker A."/>
            <person name="Grimsley N."/>
            <person name="Moreau H."/>
            <person name="Piegu B."/>
            <person name="Rivals E."/>
            <person name="Schackwitz W."/>
            <person name="Van de Peer Y."/>
            <person name="Piganeau G."/>
        </authorList>
    </citation>
    <scope>NUCLEOTIDE SEQUENCE</scope>
    <source>
        <strain evidence="2">RCC4221</strain>
    </source>
</reference>
<dbReference type="AlphaFoldDB" id="Q014J1"/>
<dbReference type="RefSeq" id="XP_003080521.1">
    <property type="nucleotide sequence ID" value="XM_003080473.1"/>
</dbReference>
<keyword evidence="4" id="KW-1185">Reference proteome</keyword>
<dbReference type="EMBL" id="KZ155778">
    <property type="protein sequence ID" value="OUS47222.1"/>
    <property type="molecule type" value="Genomic_DNA"/>
</dbReference>
<organism evidence="2 4">
    <name type="scientific">Ostreococcus tauri</name>
    <name type="common">Marine green alga</name>
    <dbReference type="NCBI Taxonomy" id="70448"/>
    <lineage>
        <taxon>Eukaryota</taxon>
        <taxon>Viridiplantae</taxon>
        <taxon>Chlorophyta</taxon>
        <taxon>Mamiellophyceae</taxon>
        <taxon>Mamiellales</taxon>
        <taxon>Bathycoccaceae</taxon>
        <taxon>Ostreococcus</taxon>
    </lineage>
</organism>
<dbReference type="GeneID" id="9836924"/>
<accession>A0A454XU33</accession>
<reference evidence="2 4" key="1">
    <citation type="journal article" date="2006" name="Proc. Natl. Acad. Sci. U.S.A.">
        <title>Genome analysis of the smallest free-living eukaryote Ostreococcus tauri unveils many unique features.</title>
        <authorList>
            <person name="Derelle E."/>
            <person name="Ferraz C."/>
            <person name="Rombauts S."/>
            <person name="Rouze P."/>
            <person name="Worden A.Z."/>
            <person name="Robbens S."/>
            <person name="Partensky F."/>
            <person name="Degroeve S."/>
            <person name="Echeynie S."/>
            <person name="Cooke R."/>
            <person name="Saeys Y."/>
            <person name="Wuyts J."/>
            <person name="Jabbari K."/>
            <person name="Bowler C."/>
            <person name="Panaud O."/>
            <person name="Piegu B."/>
            <person name="Ball S.G."/>
            <person name="Ral J.-P."/>
            <person name="Bouget F.-Y."/>
            <person name="Piganeau G."/>
            <person name="De Baets B."/>
            <person name="Picard A."/>
            <person name="Delseny M."/>
            <person name="Demaille J."/>
            <person name="Van de Peer Y."/>
            <person name="Moreau H."/>
        </authorList>
    </citation>
    <scope>NUCLEOTIDE SEQUENCE [LARGE SCALE GENOMIC DNA]</scope>
    <source>
        <strain evidence="2 4">OTTH0595</strain>
    </source>
</reference>
<accession>Q014J1</accession>
<evidence type="ECO:0000256" key="1">
    <source>
        <dbReference type="SAM" id="Coils"/>
    </source>
</evidence>
<reference evidence="3" key="3">
    <citation type="submission" date="2017-04" db="EMBL/GenBank/DDBJ databases">
        <title>Population genomics of picophytoplankton unveils novel chromosome hypervariability.</title>
        <authorList>
            <consortium name="DOE Joint Genome Institute"/>
            <person name="Blanc-Mathieu R."/>
            <person name="Krasovec M."/>
            <person name="Hebrard M."/>
            <person name="Yau S."/>
            <person name="Desgranges E."/>
            <person name="Martin J."/>
            <person name="Schackwitz W."/>
            <person name="Kuo A."/>
            <person name="Salin G."/>
            <person name="Donnadieu C."/>
            <person name="Desdevises Y."/>
            <person name="Sanchez-Ferandin S."/>
            <person name="Moreau H."/>
            <person name="Rivals E."/>
            <person name="Grigoriev I.V."/>
            <person name="Grimsley N."/>
            <person name="Eyre-Walker A."/>
            <person name="Piganeau G."/>
        </authorList>
    </citation>
    <scope>NUCLEOTIDE SEQUENCE [LARGE SCALE GENOMIC DNA]</scope>
    <source>
        <strain evidence="3">RCC 1115</strain>
    </source>
</reference>
<dbReference type="InParanoid" id="Q014J1"/>
<dbReference type="OrthoDB" id="498936at2759"/>
<dbReference type="KEGG" id="ota:OT_ostta07g04280"/>
<sequence>MVAVFVLGAAAVGTVVINVKKNRGNGRRSRTGASMFDEEARNAASSARVAGLEDMLKDMADKARLAEERLESAMREKNAIERVLEEMERAKSNMRVENTELRDSVTVLKSDLQEVTERHQLVVRKWRDELVTYREKTPQDFLAEVIGLVADMDNEVTIEVIPPEAPREEKKHDEVRLEECEWEYNPRLAVADSTRLLMLANCGKFVAATKNERFQKVTHVKPIASPYRPTTPTRAALGKLTNTGAQRAAKVMQKATDLVHASRTASTPATKVIGTERSIEFGECLTFEKSVSSPIAKLVSPRGGVLTAVEADDFMTPTSNAISR</sequence>
<keyword evidence="1" id="KW-0175">Coiled coil</keyword>
<dbReference type="EMBL" id="CAID01000007">
    <property type="protein sequence ID" value="CAL54688.1"/>
    <property type="molecule type" value="Genomic_DNA"/>
</dbReference>
<gene>
    <name evidence="3" type="ORF">BE221DRAFT_110965</name>
    <name evidence="2" type="ORF">OT_ostta07g04280</name>
</gene>